<evidence type="ECO:0000256" key="1">
    <source>
        <dbReference type="ARBA" id="ARBA00006194"/>
    </source>
</evidence>
<evidence type="ECO:0000256" key="3">
    <source>
        <dbReference type="ARBA" id="ARBA00022884"/>
    </source>
</evidence>
<comment type="subunit">
    <text evidence="7">Part of the 30S ribosomal subunit. Interacts with proteins S7 and S18. Binds to IF-3.</text>
</comment>
<gene>
    <name evidence="7" type="primary">rpsK</name>
    <name evidence="9" type="ORF">LNTAR_05241</name>
</gene>
<evidence type="ECO:0000256" key="6">
    <source>
        <dbReference type="ARBA" id="ARBA00035160"/>
    </source>
</evidence>
<evidence type="ECO:0000313" key="9">
    <source>
        <dbReference type="EMBL" id="EDM27490.1"/>
    </source>
</evidence>
<evidence type="ECO:0000256" key="4">
    <source>
        <dbReference type="ARBA" id="ARBA00022980"/>
    </source>
</evidence>
<evidence type="ECO:0000256" key="5">
    <source>
        <dbReference type="ARBA" id="ARBA00023274"/>
    </source>
</evidence>
<evidence type="ECO:0000256" key="8">
    <source>
        <dbReference type="RuleBase" id="RU003629"/>
    </source>
</evidence>
<dbReference type="EMBL" id="ABCK01000009">
    <property type="protein sequence ID" value="EDM27490.1"/>
    <property type="molecule type" value="Genomic_DNA"/>
</dbReference>
<dbReference type="GO" id="GO:0006412">
    <property type="term" value="P:translation"/>
    <property type="evidence" value="ECO:0007669"/>
    <property type="project" value="UniProtKB-UniRule"/>
</dbReference>
<dbReference type="InterPro" id="IPR001971">
    <property type="entry name" value="Ribosomal_uS11"/>
</dbReference>
<evidence type="ECO:0000256" key="2">
    <source>
        <dbReference type="ARBA" id="ARBA00022730"/>
    </source>
</evidence>
<dbReference type="Gene3D" id="3.30.420.80">
    <property type="entry name" value="Ribosomal protein S11"/>
    <property type="match status" value="1"/>
</dbReference>
<proteinExistence type="inferred from homology"/>
<dbReference type="InterPro" id="IPR018102">
    <property type="entry name" value="Ribosomal_uS11_CS"/>
</dbReference>
<name>A6DLN5_9BACT</name>
<dbReference type="InterPro" id="IPR036967">
    <property type="entry name" value="Ribosomal_uS11_sf"/>
</dbReference>
<accession>A6DLN5</accession>
<dbReference type="GO" id="GO:0005840">
    <property type="term" value="C:ribosome"/>
    <property type="evidence" value="ECO:0007669"/>
    <property type="project" value="UniProtKB-KW"/>
</dbReference>
<comment type="similarity">
    <text evidence="1 7 8">Belongs to the universal ribosomal protein uS11 family.</text>
</comment>
<dbReference type="AlphaFoldDB" id="A6DLN5"/>
<dbReference type="HAMAP" id="MF_01310">
    <property type="entry name" value="Ribosomal_uS11"/>
    <property type="match status" value="1"/>
</dbReference>
<dbReference type="RefSeq" id="WP_007278794.1">
    <property type="nucleotide sequence ID" value="NZ_ABCK01000009.1"/>
</dbReference>
<comment type="caution">
    <text evidence="9">The sequence shown here is derived from an EMBL/GenBank/DDBJ whole genome shotgun (WGS) entry which is preliminary data.</text>
</comment>
<dbReference type="PANTHER" id="PTHR11759">
    <property type="entry name" value="40S RIBOSOMAL PROTEIN S14/30S RIBOSOMAL PROTEIN S11"/>
    <property type="match status" value="1"/>
</dbReference>
<dbReference type="InterPro" id="IPR019981">
    <property type="entry name" value="Ribosomal_uS11_bac-type"/>
</dbReference>
<evidence type="ECO:0000256" key="7">
    <source>
        <dbReference type="HAMAP-Rule" id="MF_01310"/>
    </source>
</evidence>
<dbReference type="GO" id="GO:0019843">
    <property type="term" value="F:rRNA binding"/>
    <property type="evidence" value="ECO:0007669"/>
    <property type="project" value="UniProtKB-UniRule"/>
</dbReference>
<keyword evidence="2 7" id="KW-0699">rRNA-binding</keyword>
<reference evidence="9 10" key="1">
    <citation type="journal article" date="2010" name="J. Bacteriol.">
        <title>Genome sequence of Lentisphaera araneosa HTCC2155T, the type species of the order Lentisphaerales in the phylum Lentisphaerae.</title>
        <authorList>
            <person name="Thrash J.C."/>
            <person name="Cho J.C."/>
            <person name="Vergin K.L."/>
            <person name="Morris R.M."/>
            <person name="Giovannoni S.J."/>
        </authorList>
    </citation>
    <scope>NUCLEOTIDE SEQUENCE [LARGE SCALE GENOMIC DNA]</scope>
    <source>
        <strain evidence="9 10">HTCC2155</strain>
    </source>
</reference>
<keyword evidence="5 7" id="KW-0687">Ribonucleoprotein</keyword>
<dbReference type="NCBIfam" id="NF003698">
    <property type="entry name" value="PRK05309.1"/>
    <property type="match status" value="1"/>
</dbReference>
<dbReference type="GO" id="GO:0003735">
    <property type="term" value="F:structural constituent of ribosome"/>
    <property type="evidence" value="ECO:0007669"/>
    <property type="project" value="InterPro"/>
</dbReference>
<dbReference type="NCBIfam" id="TIGR03632">
    <property type="entry name" value="uS11_bact"/>
    <property type="match status" value="1"/>
</dbReference>
<organism evidence="9 10">
    <name type="scientific">Lentisphaera araneosa HTCC2155</name>
    <dbReference type="NCBI Taxonomy" id="313628"/>
    <lineage>
        <taxon>Bacteria</taxon>
        <taxon>Pseudomonadati</taxon>
        <taxon>Lentisphaerota</taxon>
        <taxon>Lentisphaeria</taxon>
        <taxon>Lentisphaerales</taxon>
        <taxon>Lentisphaeraceae</taxon>
        <taxon>Lentisphaera</taxon>
    </lineage>
</organism>
<dbReference type="eggNOG" id="COG0100">
    <property type="taxonomic scope" value="Bacteria"/>
</dbReference>
<dbReference type="STRING" id="313628.LNTAR_05241"/>
<dbReference type="Proteomes" id="UP000004947">
    <property type="component" value="Unassembled WGS sequence"/>
</dbReference>
<dbReference type="PROSITE" id="PS00054">
    <property type="entry name" value="RIBOSOMAL_S11"/>
    <property type="match status" value="1"/>
</dbReference>
<evidence type="ECO:0000313" key="10">
    <source>
        <dbReference type="Proteomes" id="UP000004947"/>
    </source>
</evidence>
<protein>
    <recommendedName>
        <fullName evidence="6 7">Small ribosomal subunit protein uS11</fullName>
    </recommendedName>
</protein>
<sequence length="144" mass="15353">MADFLEDDPNAIQLKQVTRKKGAKGRTPVNVTNGIVHVVATFNNTKVSVSDVHGNVLAWSSAGKMGFKGSRKSTAYAAQLVATEAAKRAMTYGMREVEVRVKGPGAGRESAVRGVSAAGLDISLIKDVTPIPHNGCRPPKRRRV</sequence>
<dbReference type="SUPFAM" id="SSF53137">
    <property type="entry name" value="Translational machinery components"/>
    <property type="match status" value="1"/>
</dbReference>
<keyword evidence="3 7" id="KW-0694">RNA-binding</keyword>
<dbReference type="FunFam" id="3.30.420.80:FF:000010">
    <property type="entry name" value="30S ribosomal protein S11"/>
    <property type="match status" value="1"/>
</dbReference>
<keyword evidence="4 7" id="KW-0689">Ribosomal protein</keyword>
<comment type="function">
    <text evidence="7">Located on the platform of the 30S subunit, it bridges several disparate RNA helices of the 16S rRNA. Forms part of the Shine-Dalgarno cleft in the 70S ribosome.</text>
</comment>
<dbReference type="Pfam" id="PF00411">
    <property type="entry name" value="Ribosomal_S11"/>
    <property type="match status" value="1"/>
</dbReference>
<dbReference type="OrthoDB" id="9806415at2"/>
<dbReference type="GO" id="GO:1990904">
    <property type="term" value="C:ribonucleoprotein complex"/>
    <property type="evidence" value="ECO:0007669"/>
    <property type="project" value="UniProtKB-KW"/>
</dbReference>
<dbReference type="PIRSF" id="PIRSF002131">
    <property type="entry name" value="Ribosomal_S11"/>
    <property type="match status" value="1"/>
</dbReference>
<keyword evidence="10" id="KW-1185">Reference proteome</keyword>